<dbReference type="Gene3D" id="3.30.1330.60">
    <property type="entry name" value="OmpA-like domain"/>
    <property type="match status" value="1"/>
</dbReference>
<sequence length="265" mass="29378">MKNSPLLKKLAIVGLASLTLSGCASAPPHDSKLDSAQMSLQNALNDENLKQAAPEQLDKASDALKHARELLKNGAPKKDVDHYVYLATQRIKIAEQKEKAAELQKEIKKASAHRDQIMLEANQAKIEHLKRELLKMKAKETNRGLVLTLGNVLFDLNKADLKPGGMRTIKKLAEFMQSDPKRNVMIEGYTDSTGTAAYNEKLSLKRAESVRDALVNDGINPQRIVTKGYGPKYPIASNKTADGRQQNRRVEIVISDEKGLFPKSR</sequence>
<protein>
    <submittedName>
        <fullName evidence="7">Membrane protein</fullName>
    </submittedName>
</protein>
<dbReference type="PRINTS" id="PR01021">
    <property type="entry name" value="OMPADOMAIN"/>
</dbReference>
<dbReference type="CDD" id="cd07185">
    <property type="entry name" value="OmpA_C-like"/>
    <property type="match status" value="1"/>
</dbReference>
<dbReference type="HOGENOM" id="CLU_016890_14_2_0"/>
<dbReference type="PRINTS" id="PR01023">
    <property type="entry name" value="NAFLGMOTY"/>
</dbReference>
<keyword evidence="5" id="KW-0732">Signal</keyword>
<feature type="chain" id="PRO_5001584299" evidence="5">
    <location>
        <begin position="27"/>
        <end position="265"/>
    </location>
</feature>
<dbReference type="InterPro" id="IPR006665">
    <property type="entry name" value="OmpA-like"/>
</dbReference>
<evidence type="ECO:0000256" key="3">
    <source>
        <dbReference type="PROSITE-ProRule" id="PRU00473"/>
    </source>
</evidence>
<evidence type="ECO:0000313" key="7">
    <source>
        <dbReference type="EMBL" id="AIA30549.1"/>
    </source>
</evidence>
<keyword evidence="2 3" id="KW-0472">Membrane</keyword>
<feature type="signal peptide" evidence="5">
    <location>
        <begin position="1"/>
        <end position="26"/>
    </location>
</feature>
<organism evidence="7 8">
    <name type="scientific">Leptospirillum ferriphilum YSK</name>
    <dbReference type="NCBI Taxonomy" id="1441628"/>
    <lineage>
        <taxon>Bacteria</taxon>
        <taxon>Pseudomonadati</taxon>
        <taxon>Nitrospirota</taxon>
        <taxon>Nitrospiria</taxon>
        <taxon>Nitrospirales</taxon>
        <taxon>Nitrospiraceae</taxon>
        <taxon>Leptospirillum</taxon>
    </lineage>
</organism>
<keyword evidence="8" id="KW-1185">Reference proteome</keyword>
<dbReference type="AlphaFoldDB" id="A0A059XPP9"/>
<dbReference type="SUPFAM" id="SSF103088">
    <property type="entry name" value="OmpA-like"/>
    <property type="match status" value="1"/>
</dbReference>
<dbReference type="InterPro" id="IPR025511">
    <property type="entry name" value="DUF4398"/>
</dbReference>
<name>A0A059XPP9_9BACT</name>
<reference evidence="7 8" key="2">
    <citation type="journal article" date="2015" name="Biomed. Res. Int.">
        <title>Effects of Arsenite Resistance on the Growth and Functional Gene Expression of Leptospirillum ferriphilum and Acidithiobacillus thiooxidans in Pure Culture and Coculture.</title>
        <authorList>
            <person name="Jiang H."/>
            <person name="Liang Y."/>
            <person name="Yin H."/>
            <person name="Xiao Y."/>
            <person name="Guo X."/>
            <person name="Xu Y."/>
            <person name="Hu Q."/>
            <person name="Liu H."/>
            <person name="Liu X."/>
        </authorList>
    </citation>
    <scope>NUCLEOTIDE SEQUENCE [LARGE SCALE GENOMIC DNA]</scope>
    <source>
        <strain evidence="7 8">YSK</strain>
    </source>
</reference>
<dbReference type="Pfam" id="PF00691">
    <property type="entry name" value="OmpA"/>
    <property type="match status" value="1"/>
</dbReference>
<dbReference type="PROSITE" id="PS51123">
    <property type="entry name" value="OMPA_2"/>
    <property type="match status" value="1"/>
</dbReference>
<dbReference type="PANTHER" id="PTHR30329:SF20">
    <property type="entry name" value="EXPORTED PROTEIN"/>
    <property type="match status" value="1"/>
</dbReference>
<dbReference type="InterPro" id="IPR036737">
    <property type="entry name" value="OmpA-like_sf"/>
</dbReference>
<dbReference type="KEGG" id="lfp:Y981_06535"/>
<gene>
    <name evidence="7" type="ORF">Y981_06535</name>
</gene>
<dbReference type="Pfam" id="PF14346">
    <property type="entry name" value="DUF4398"/>
    <property type="match status" value="1"/>
</dbReference>
<dbReference type="InterPro" id="IPR050330">
    <property type="entry name" value="Bact_OuterMem_StrucFunc"/>
</dbReference>
<evidence type="ECO:0000256" key="1">
    <source>
        <dbReference type="ARBA" id="ARBA00004442"/>
    </source>
</evidence>
<reference evidence="8" key="1">
    <citation type="submission" date="2014-02" db="EMBL/GenBank/DDBJ databases">
        <title>Complete genome sequence and comparative genomic analysis of the nitrogen-fixing bacterium Leptospirillum ferriphilum YSK.</title>
        <authorList>
            <person name="Guo X."/>
            <person name="Yin H."/>
            <person name="Liang Y."/>
            <person name="Hu Q."/>
            <person name="Ma L."/>
            <person name="Xiao Y."/>
            <person name="Zhang X."/>
            <person name="Qiu G."/>
            <person name="Liu X."/>
        </authorList>
    </citation>
    <scope>NUCLEOTIDE SEQUENCE [LARGE SCALE GENOMIC DNA]</scope>
    <source>
        <strain evidence="8">YSK</strain>
    </source>
</reference>
<dbReference type="PROSITE" id="PS51257">
    <property type="entry name" value="PROKAR_LIPOPROTEIN"/>
    <property type="match status" value="1"/>
</dbReference>
<dbReference type="Proteomes" id="UP000027059">
    <property type="component" value="Chromosome"/>
</dbReference>
<keyword evidence="4" id="KW-0175">Coiled coil</keyword>
<evidence type="ECO:0000256" key="2">
    <source>
        <dbReference type="ARBA" id="ARBA00023136"/>
    </source>
</evidence>
<dbReference type="OrthoDB" id="9782229at2"/>
<dbReference type="PANTHER" id="PTHR30329">
    <property type="entry name" value="STATOR ELEMENT OF FLAGELLAR MOTOR COMPLEX"/>
    <property type="match status" value="1"/>
</dbReference>
<dbReference type="EMBL" id="CP007243">
    <property type="protein sequence ID" value="AIA30549.1"/>
    <property type="molecule type" value="Genomic_DNA"/>
</dbReference>
<accession>A0A059XPP9</accession>
<dbReference type="GO" id="GO:0009279">
    <property type="term" value="C:cell outer membrane"/>
    <property type="evidence" value="ECO:0007669"/>
    <property type="project" value="UniProtKB-SubCell"/>
</dbReference>
<evidence type="ECO:0000259" key="6">
    <source>
        <dbReference type="PROSITE" id="PS51123"/>
    </source>
</evidence>
<dbReference type="RefSeq" id="WP_014961072.1">
    <property type="nucleotide sequence ID" value="NZ_CP007243.1"/>
</dbReference>
<dbReference type="InterPro" id="IPR006664">
    <property type="entry name" value="OMP_bac"/>
</dbReference>
<feature type="domain" description="OmpA-like" evidence="6">
    <location>
        <begin position="141"/>
        <end position="258"/>
    </location>
</feature>
<proteinExistence type="predicted"/>
<feature type="coiled-coil region" evidence="4">
    <location>
        <begin position="86"/>
        <end position="139"/>
    </location>
</feature>
<comment type="subcellular location">
    <subcellularLocation>
        <location evidence="1">Cell outer membrane</location>
    </subcellularLocation>
</comment>
<evidence type="ECO:0000256" key="4">
    <source>
        <dbReference type="SAM" id="Coils"/>
    </source>
</evidence>
<evidence type="ECO:0000256" key="5">
    <source>
        <dbReference type="SAM" id="SignalP"/>
    </source>
</evidence>
<evidence type="ECO:0000313" key="8">
    <source>
        <dbReference type="Proteomes" id="UP000027059"/>
    </source>
</evidence>